<evidence type="ECO:0000313" key="2">
    <source>
        <dbReference type="EMBL" id="MBK5926649.1"/>
    </source>
</evidence>
<evidence type="ECO:0000313" key="3">
    <source>
        <dbReference type="Proteomes" id="UP000706333"/>
    </source>
</evidence>
<dbReference type="RefSeq" id="WP_201156420.1">
    <property type="nucleotide sequence ID" value="NZ_NHSD01000148.1"/>
</dbReference>
<dbReference type="AlphaFoldDB" id="A0A934TJA8"/>
<proteinExistence type="predicted"/>
<name>A0A934TJA8_9RHOB</name>
<organism evidence="2 3">
    <name type="scientific">Rhodobaculum claviforme</name>
    <dbReference type="NCBI Taxonomy" id="1549854"/>
    <lineage>
        <taxon>Bacteria</taxon>
        <taxon>Pseudomonadati</taxon>
        <taxon>Pseudomonadota</taxon>
        <taxon>Alphaproteobacteria</taxon>
        <taxon>Rhodobacterales</taxon>
        <taxon>Paracoccaceae</taxon>
        <taxon>Rhodobaculum</taxon>
    </lineage>
</organism>
<accession>A0A934TJA8</accession>
<evidence type="ECO:0000256" key="1">
    <source>
        <dbReference type="SAM" id="MobiDB-lite"/>
    </source>
</evidence>
<dbReference type="GO" id="GO:0051301">
    <property type="term" value="P:cell division"/>
    <property type="evidence" value="ECO:0007669"/>
    <property type="project" value="UniProtKB-KW"/>
</dbReference>
<dbReference type="Proteomes" id="UP000706333">
    <property type="component" value="Unassembled WGS sequence"/>
</dbReference>
<dbReference type="EMBL" id="NHSD01000148">
    <property type="protein sequence ID" value="MBK5926649.1"/>
    <property type="molecule type" value="Genomic_DNA"/>
</dbReference>
<gene>
    <name evidence="2" type="ORF">CCR87_04675</name>
</gene>
<keyword evidence="3" id="KW-1185">Reference proteome</keyword>
<reference evidence="2" key="1">
    <citation type="submission" date="2017-05" db="EMBL/GenBank/DDBJ databases">
        <authorList>
            <person name="Imhoff J.F."/>
            <person name="Rahn T."/>
            <person name="Kuenzel S."/>
            <person name="Neulinger S.C."/>
        </authorList>
    </citation>
    <scope>NUCLEOTIDE SEQUENCE</scope>
    <source>
        <strain evidence="2">LMG 28126</strain>
    </source>
</reference>
<keyword evidence="2" id="KW-0132">Cell division</keyword>
<keyword evidence="2" id="KW-0131">Cell cycle</keyword>
<reference evidence="2" key="2">
    <citation type="journal article" date="2020" name="Microorganisms">
        <title>Osmotic Adaptation and Compatible Solute Biosynthesis of Phototrophic Bacteria as Revealed from Genome Analyses.</title>
        <authorList>
            <person name="Imhoff J.F."/>
            <person name="Rahn T."/>
            <person name="Kunzel S."/>
            <person name="Keller A."/>
            <person name="Neulinger S.C."/>
        </authorList>
    </citation>
    <scope>NUCLEOTIDE SEQUENCE</scope>
    <source>
        <strain evidence="2">LMG 28126</strain>
    </source>
</reference>
<feature type="compositionally biased region" description="Pro residues" evidence="1">
    <location>
        <begin position="93"/>
        <end position="106"/>
    </location>
</feature>
<protein>
    <submittedName>
        <fullName evidence="2">Cell division protein FtsL</fullName>
    </submittedName>
</protein>
<feature type="region of interest" description="Disordered" evidence="1">
    <location>
        <begin position="92"/>
        <end position="120"/>
    </location>
</feature>
<sequence length="120" mass="13666">MRGILYVLTAVGVIALAFWAYRETHRTQTAMSELRALQQEIGALREGVSVQRAEWAWLNRPDRLRMLAELNYDRLRLMPLRPDQFGEIAQIAFPPPPPVDPVPDPPVTARDADDADEEFP</sequence>
<comment type="caution">
    <text evidence="2">The sequence shown here is derived from an EMBL/GenBank/DDBJ whole genome shotgun (WGS) entry which is preliminary data.</text>
</comment>